<keyword evidence="1" id="KW-1133">Transmembrane helix</keyword>
<comment type="caution">
    <text evidence="2">The sequence shown here is derived from an EMBL/GenBank/DDBJ whole genome shotgun (WGS) entry which is preliminary data.</text>
</comment>
<keyword evidence="1" id="KW-0812">Transmembrane</keyword>
<keyword evidence="1" id="KW-0472">Membrane</keyword>
<dbReference type="AlphaFoldDB" id="A0AAW8EYV2"/>
<evidence type="ECO:0000313" key="3">
    <source>
        <dbReference type="Proteomes" id="UP001244427"/>
    </source>
</evidence>
<dbReference type="Proteomes" id="UP001244427">
    <property type="component" value="Unassembled WGS sequence"/>
</dbReference>
<dbReference type="RefSeq" id="WP_307295285.1">
    <property type="nucleotide sequence ID" value="NZ_JAUSXV010000001.1"/>
</dbReference>
<name>A0AAW8EYV2_9MICO</name>
<keyword evidence="3" id="KW-1185">Reference proteome</keyword>
<evidence type="ECO:0000256" key="1">
    <source>
        <dbReference type="SAM" id="Phobius"/>
    </source>
</evidence>
<evidence type="ECO:0000313" key="2">
    <source>
        <dbReference type="EMBL" id="MDQ0647416.1"/>
    </source>
</evidence>
<organism evidence="2 3">
    <name type="scientific">Microbacterium natoriense</name>
    <dbReference type="NCBI Taxonomy" id="284570"/>
    <lineage>
        <taxon>Bacteria</taxon>
        <taxon>Bacillati</taxon>
        <taxon>Actinomycetota</taxon>
        <taxon>Actinomycetes</taxon>
        <taxon>Micrococcales</taxon>
        <taxon>Microbacteriaceae</taxon>
        <taxon>Microbacterium</taxon>
    </lineage>
</organism>
<dbReference type="EMBL" id="JAUSXV010000001">
    <property type="protein sequence ID" value="MDQ0647416.1"/>
    <property type="molecule type" value="Genomic_DNA"/>
</dbReference>
<proteinExistence type="predicted"/>
<protein>
    <submittedName>
        <fullName evidence="2">Uncharacterized protein</fullName>
    </submittedName>
</protein>
<feature type="transmembrane region" description="Helical" evidence="1">
    <location>
        <begin position="12"/>
        <end position="31"/>
    </location>
</feature>
<gene>
    <name evidence="2" type="ORF">QFZ53_001612</name>
</gene>
<reference evidence="2 3" key="1">
    <citation type="submission" date="2023-07" db="EMBL/GenBank/DDBJ databases">
        <title>Comparative genomics of wheat-associated soil bacteria to identify genetic determinants of phenazine resistance.</title>
        <authorList>
            <person name="Mouncey N."/>
        </authorList>
    </citation>
    <scope>NUCLEOTIDE SEQUENCE [LARGE SCALE GENOMIC DNA]</scope>
    <source>
        <strain evidence="2 3">W4I9-1</strain>
    </source>
</reference>
<sequence length="269" mass="29400">MDPLLIVAEWWWLAPTAAAAGAAGAVGAAGLRRRARRSGRRLAVDAARHDLKTAQQTVAERRLELKVARAEFARIAAERDAGRVSADRVAGARRMLRERERDMKAVHAEVRVRRVRLSAAKAALPQGSAPRPLERLRAEHETITARWMRYETDPALQISYPAMTDVRQPATAAYLRAAGRANDLRREAEHTPTPAAFSAYRDAVADLEGALETAEHRARVLAGEAPPTAWQEAAQDVLSKSAEAIDQAAGAVSAAFAAWSARKRPRDDR</sequence>
<accession>A0AAW8EYV2</accession>